<dbReference type="Pfam" id="PF14054">
    <property type="entry name" value="DUF4249"/>
    <property type="match status" value="1"/>
</dbReference>
<evidence type="ECO:0000313" key="3">
    <source>
        <dbReference type="Proteomes" id="UP000632339"/>
    </source>
</evidence>
<reference evidence="3" key="1">
    <citation type="journal article" date="2019" name="Int. J. Syst. Evol. Microbiol.">
        <title>The Global Catalogue of Microorganisms (GCM) 10K type strain sequencing project: providing services to taxonomists for standard genome sequencing and annotation.</title>
        <authorList>
            <consortium name="The Broad Institute Genomics Platform"/>
            <consortium name="The Broad Institute Genome Sequencing Center for Infectious Disease"/>
            <person name="Wu L."/>
            <person name="Ma J."/>
        </authorList>
    </citation>
    <scope>NUCLEOTIDE SEQUENCE [LARGE SCALE GENOMIC DNA]</scope>
    <source>
        <strain evidence="3">CGMCC 1.6375</strain>
    </source>
</reference>
<dbReference type="InterPro" id="IPR025345">
    <property type="entry name" value="DUF4249"/>
</dbReference>
<comment type="caution">
    <text evidence="2">The sequence shown here is derived from an EMBL/GenBank/DDBJ whole genome shotgun (WGS) entry which is preliminary data.</text>
</comment>
<dbReference type="EMBL" id="BMLI01000001">
    <property type="protein sequence ID" value="GGM78437.1"/>
    <property type="molecule type" value="Genomic_DNA"/>
</dbReference>
<organism evidence="2 3">
    <name type="scientific">Dyadobacter beijingensis</name>
    <dbReference type="NCBI Taxonomy" id="365489"/>
    <lineage>
        <taxon>Bacteria</taxon>
        <taxon>Pseudomonadati</taxon>
        <taxon>Bacteroidota</taxon>
        <taxon>Cytophagia</taxon>
        <taxon>Cytophagales</taxon>
        <taxon>Spirosomataceae</taxon>
        <taxon>Dyadobacter</taxon>
    </lineage>
</organism>
<gene>
    <name evidence="2" type="ORF">GCM10010967_07680</name>
</gene>
<evidence type="ECO:0008006" key="4">
    <source>
        <dbReference type="Google" id="ProtNLM"/>
    </source>
</evidence>
<name>A0ABQ2HF36_9BACT</name>
<keyword evidence="1" id="KW-0732">Signal</keyword>
<feature type="signal peptide" evidence="1">
    <location>
        <begin position="1"/>
        <end position="20"/>
    </location>
</feature>
<feature type="chain" id="PRO_5045711117" description="DUF4249 domain-containing protein" evidence="1">
    <location>
        <begin position="21"/>
        <end position="323"/>
    </location>
</feature>
<dbReference type="Proteomes" id="UP000632339">
    <property type="component" value="Unassembled WGS sequence"/>
</dbReference>
<keyword evidence="3" id="KW-1185">Reference proteome</keyword>
<sequence>MQLPMLSRKLIVLLLTAALAACESLVTDIDQSKLPQVDSKLVVQCFISPQAARTNVVVTESIPLFAEPDYLKGGVIRNAVVRLSDGTKEVVLPFDTTSQLFSIDKSLFIISPGKTYFLSVTDGARSVNASCKVPANEVKPATYDIDSSFSGSGAGRDTSLTLKMTWNDIAQETNYYRVRASLDLEYSVADRLPDNTGQMTEKRIRNRFNFNWDDTIGRNDFRSDQNLDGTVFNSPIGRVNLPDPLSYGFNGVDYIVYPKSKIVSVTMEVYNTDENYFKYHRSVQTRGDSDNPFVEPSLIYTNINGGLGCFGAYNSGQVVYRPK</sequence>
<protein>
    <recommendedName>
        <fullName evidence="4">DUF4249 domain-containing protein</fullName>
    </recommendedName>
</protein>
<evidence type="ECO:0000256" key="1">
    <source>
        <dbReference type="SAM" id="SignalP"/>
    </source>
</evidence>
<accession>A0ABQ2HF36</accession>
<evidence type="ECO:0000313" key="2">
    <source>
        <dbReference type="EMBL" id="GGM78437.1"/>
    </source>
</evidence>
<proteinExistence type="predicted"/>